<evidence type="ECO:0000313" key="3">
    <source>
        <dbReference type="Proteomes" id="UP000295710"/>
    </source>
</evidence>
<accession>A0A4R4FF81</accession>
<dbReference type="EMBL" id="SMMX01000009">
    <property type="protein sequence ID" value="TDA21366.1"/>
    <property type="molecule type" value="Genomic_DNA"/>
</dbReference>
<evidence type="ECO:0000256" key="1">
    <source>
        <dbReference type="SAM" id="Phobius"/>
    </source>
</evidence>
<feature type="transmembrane region" description="Helical" evidence="1">
    <location>
        <begin position="78"/>
        <end position="102"/>
    </location>
</feature>
<dbReference type="AlphaFoldDB" id="A0A4R4FF81"/>
<evidence type="ECO:0000313" key="2">
    <source>
        <dbReference type="EMBL" id="TDA21366.1"/>
    </source>
</evidence>
<keyword evidence="1" id="KW-0472">Membrane</keyword>
<feature type="transmembrane region" description="Helical" evidence="1">
    <location>
        <begin position="51"/>
        <end position="72"/>
    </location>
</feature>
<evidence type="ECO:0008006" key="4">
    <source>
        <dbReference type="Google" id="ProtNLM"/>
    </source>
</evidence>
<name>A0A4R4FF81_9FIRM</name>
<dbReference type="RefSeq" id="WP_066578881.1">
    <property type="nucleotide sequence ID" value="NZ_JAOBST010000014.1"/>
</dbReference>
<organism evidence="2 3">
    <name type="scientific">Extibacter muris</name>
    <dbReference type="NCBI Taxonomy" id="1796622"/>
    <lineage>
        <taxon>Bacteria</taxon>
        <taxon>Bacillati</taxon>
        <taxon>Bacillota</taxon>
        <taxon>Clostridia</taxon>
        <taxon>Lachnospirales</taxon>
        <taxon>Lachnospiraceae</taxon>
        <taxon>Extibacter</taxon>
    </lineage>
</organism>
<reference evidence="2 3" key="1">
    <citation type="journal article" date="2016" name="Nat. Microbiol.">
        <title>The Mouse Intestinal Bacterial Collection (miBC) provides host-specific insight into cultured diversity and functional potential of the gut microbiota.</title>
        <authorList>
            <person name="Lagkouvardos I."/>
            <person name="Pukall R."/>
            <person name="Abt B."/>
            <person name="Foesel B.U."/>
            <person name="Meier-Kolthoff J.P."/>
            <person name="Kumar N."/>
            <person name="Bresciani A."/>
            <person name="Martinez I."/>
            <person name="Just S."/>
            <person name="Ziegler C."/>
            <person name="Brugiroux S."/>
            <person name="Garzetti D."/>
            <person name="Wenning M."/>
            <person name="Bui T.P."/>
            <person name="Wang J."/>
            <person name="Hugenholtz F."/>
            <person name="Plugge C.M."/>
            <person name="Peterson D.A."/>
            <person name="Hornef M.W."/>
            <person name="Baines J.F."/>
            <person name="Smidt H."/>
            <person name="Walter J."/>
            <person name="Kristiansen K."/>
            <person name="Nielsen H.B."/>
            <person name="Haller D."/>
            <person name="Overmann J."/>
            <person name="Stecher B."/>
            <person name="Clavel T."/>
        </authorList>
    </citation>
    <scope>NUCLEOTIDE SEQUENCE [LARGE SCALE GENOMIC DNA]</scope>
    <source>
        <strain evidence="2 3">DSM 28560</strain>
    </source>
</reference>
<keyword evidence="3" id="KW-1185">Reference proteome</keyword>
<dbReference type="Proteomes" id="UP000295710">
    <property type="component" value="Unassembled WGS sequence"/>
</dbReference>
<feature type="transmembrane region" description="Helical" evidence="1">
    <location>
        <begin position="6"/>
        <end position="24"/>
    </location>
</feature>
<gene>
    <name evidence="2" type="ORF">E1963_11880</name>
</gene>
<sequence length="114" mass="12935">MLNGIFGIFGLGCGLYCLYAYFLMKTKKEINTTILLPKEARFKKCKDVDAYCREMSPPLLTLGIIVTAYGGLDLYNTYMGGIGILFLIMFALVWVALIWFFVAVRKCNKKYFGV</sequence>
<keyword evidence="1" id="KW-0812">Transmembrane</keyword>
<proteinExistence type="predicted"/>
<keyword evidence="1" id="KW-1133">Transmembrane helix</keyword>
<protein>
    <recommendedName>
        <fullName evidence="4">DUF3784 domain-containing protein</fullName>
    </recommendedName>
</protein>
<comment type="caution">
    <text evidence="2">The sequence shown here is derived from an EMBL/GenBank/DDBJ whole genome shotgun (WGS) entry which is preliminary data.</text>
</comment>